<organism evidence="2 3">
    <name type="scientific">Prochlorococcus marinus str. XMU1401</name>
    <dbReference type="NCBI Taxonomy" id="2052594"/>
    <lineage>
        <taxon>Bacteria</taxon>
        <taxon>Bacillati</taxon>
        <taxon>Cyanobacteriota</taxon>
        <taxon>Cyanophyceae</taxon>
        <taxon>Synechococcales</taxon>
        <taxon>Prochlorococcaceae</taxon>
        <taxon>Prochlorococcus</taxon>
    </lineage>
</organism>
<name>A0A8I1X4A8_PROMR</name>
<gene>
    <name evidence="2" type="ORF">HA142_06835</name>
</gene>
<protein>
    <submittedName>
        <fullName evidence="2">Porin</fullName>
    </submittedName>
</protein>
<dbReference type="RefSeq" id="WP_100883882.1">
    <property type="nucleotide sequence ID" value="NZ_JAAORC010000002.1"/>
</dbReference>
<sequence length="441" mass="47503">MKLFQQMLVAGASLSLLTPVVAQASDINIEEMNDYVRSSKSSKKFSSKTFINEVSDEIANLNGPVDGLEVQQNGLEAGSFSDTTTLDGSAVFAATAIDGATKVNSSATENLQTMYTYTMNLNTSFTGDDNLYVRLRTGNGKVTGGSFYEKTAFYHTDTYSGGVDDFKVDKIWYTTPIGSSEKWTATIGPKIENYYMYAAPVSIYRPGFHKAFKLGSLSGAFGASTATGGGVKYVGDNGFAFSTNLVSKGAKGSSGLLTNEDEHKWDTMLAYTQDQYHVSLSLSQQHEDWSSFSYYATDAAVAVEEDSNATAYAARAYWRPEDSGSAMPEISVGYDIINLEGQTGNSVKEASSYFVGLGWPDMFQDSDYIGIGFGQPLKVDETANGAAADDAGLSPFLWEVSYSFKPNDSITVIPAVFGGTDIQSSTDQDIFGAAVTTKFKF</sequence>
<feature type="signal peptide" evidence="1">
    <location>
        <begin position="1"/>
        <end position="24"/>
    </location>
</feature>
<keyword evidence="1" id="KW-0732">Signal</keyword>
<evidence type="ECO:0000313" key="2">
    <source>
        <dbReference type="EMBL" id="MBO8223226.1"/>
    </source>
</evidence>
<accession>A0A8I1X4A8</accession>
<dbReference type="AlphaFoldDB" id="A0A8I1X4A8"/>
<reference evidence="2" key="1">
    <citation type="submission" date="2020-03" db="EMBL/GenBank/DDBJ databases">
        <title>Genome differentiation and subclade ecological adaptation of Prochlorococcus HLII clade in the global ocean.</title>
        <authorList>
            <person name="Yan W."/>
            <person name="Fen X."/>
            <person name="Zhang W."/>
        </authorList>
    </citation>
    <scope>NUCLEOTIDE SEQUENCE</scope>
    <source>
        <strain evidence="2">XMU1401</strain>
    </source>
</reference>
<evidence type="ECO:0000256" key="1">
    <source>
        <dbReference type="SAM" id="SignalP"/>
    </source>
</evidence>
<dbReference type="Proteomes" id="UP000666562">
    <property type="component" value="Unassembled WGS sequence"/>
</dbReference>
<feature type="chain" id="PRO_5040728330" evidence="1">
    <location>
        <begin position="25"/>
        <end position="441"/>
    </location>
</feature>
<evidence type="ECO:0000313" key="3">
    <source>
        <dbReference type="Proteomes" id="UP000666562"/>
    </source>
</evidence>
<comment type="caution">
    <text evidence="2">The sequence shown here is derived from an EMBL/GenBank/DDBJ whole genome shotgun (WGS) entry which is preliminary data.</text>
</comment>
<dbReference type="EMBL" id="JAAORC010000002">
    <property type="protein sequence ID" value="MBO8223226.1"/>
    <property type="molecule type" value="Genomic_DNA"/>
</dbReference>
<proteinExistence type="predicted"/>